<evidence type="ECO:0000259" key="1">
    <source>
        <dbReference type="PROSITE" id="PS50181"/>
    </source>
</evidence>
<proteinExistence type="predicted"/>
<gene>
    <name evidence="3" type="primary">LOC110799574</name>
</gene>
<dbReference type="PANTHER" id="PTHR31960">
    <property type="entry name" value="F-BOX PROTEIN PP2-A15"/>
    <property type="match status" value="1"/>
</dbReference>
<dbReference type="InterPro" id="IPR001810">
    <property type="entry name" value="F-box_dom"/>
</dbReference>
<organism evidence="2 3">
    <name type="scientific">Spinacia oleracea</name>
    <name type="common">Spinach</name>
    <dbReference type="NCBI Taxonomy" id="3562"/>
    <lineage>
        <taxon>Eukaryota</taxon>
        <taxon>Viridiplantae</taxon>
        <taxon>Streptophyta</taxon>
        <taxon>Embryophyta</taxon>
        <taxon>Tracheophyta</taxon>
        <taxon>Spermatophyta</taxon>
        <taxon>Magnoliopsida</taxon>
        <taxon>eudicotyledons</taxon>
        <taxon>Gunneridae</taxon>
        <taxon>Pentapetalae</taxon>
        <taxon>Caryophyllales</taxon>
        <taxon>Chenopodiaceae</taxon>
        <taxon>Chenopodioideae</taxon>
        <taxon>Anserineae</taxon>
        <taxon>Spinacia</taxon>
    </lineage>
</organism>
<feature type="domain" description="F-box" evidence="1">
    <location>
        <begin position="21"/>
        <end position="67"/>
    </location>
</feature>
<evidence type="ECO:0000313" key="3">
    <source>
        <dbReference type="RefSeq" id="XP_021860548.1"/>
    </source>
</evidence>
<dbReference type="Pfam" id="PF00646">
    <property type="entry name" value="F-box"/>
    <property type="match status" value="1"/>
</dbReference>
<sequence>MGVGMSSTDGGNHGGETPEYRRKLEDIPESCIAMVLGHLDPPEICRLARLNRAFRGASSADFIWETKLPTNYSFIVNKISELNHKNDDDMKNYGGSKDISTGLNKKDIFARLSRHNLFDSGNKEIWLDKKTGGVCVSISSKALSITGIDDRRYWNHIPTEESRFQTVAYLLQIWWFEVCGELEFKFPAGTYSLFFRIQLGKSSKRFGRRSCNVEHIHGWNLRPVRFQLTTSDGQHASSECYLDSPGSWILYHGGDFVVKETDKLTKIKFSARQIDCTHIKGGLSFDSVMILPKSIASKAR</sequence>
<dbReference type="RefSeq" id="XP_021860548.1">
    <property type="nucleotide sequence ID" value="XM_022004856.2"/>
</dbReference>
<dbReference type="CDD" id="cd22162">
    <property type="entry name" value="F-box_AtSKIP3-like"/>
    <property type="match status" value="1"/>
</dbReference>
<dbReference type="Proteomes" id="UP000813463">
    <property type="component" value="Chromosome 2"/>
</dbReference>
<dbReference type="Pfam" id="PF14299">
    <property type="entry name" value="PP2"/>
    <property type="match status" value="1"/>
</dbReference>
<evidence type="ECO:0000313" key="2">
    <source>
        <dbReference type="Proteomes" id="UP000813463"/>
    </source>
</evidence>
<name>A0A9R0J374_SPIOL</name>
<reference evidence="3" key="2">
    <citation type="submission" date="2025-08" db="UniProtKB">
        <authorList>
            <consortium name="RefSeq"/>
        </authorList>
    </citation>
    <scope>IDENTIFICATION</scope>
    <source>
        <tissue evidence="3">Leaf</tissue>
    </source>
</reference>
<dbReference type="PROSITE" id="PS50181">
    <property type="entry name" value="FBOX"/>
    <property type="match status" value="1"/>
</dbReference>
<accession>A0A9R0J374</accession>
<keyword evidence="2" id="KW-1185">Reference proteome</keyword>
<dbReference type="KEGG" id="soe:110799574"/>
<dbReference type="AlphaFoldDB" id="A0A9R0J374"/>
<dbReference type="SUPFAM" id="SSF81383">
    <property type="entry name" value="F-box domain"/>
    <property type="match status" value="1"/>
</dbReference>
<protein>
    <submittedName>
        <fullName evidence="3">F-box protein PP2-A13 isoform X2</fullName>
    </submittedName>
</protein>
<dbReference type="InterPro" id="IPR036047">
    <property type="entry name" value="F-box-like_dom_sf"/>
</dbReference>
<dbReference type="GeneID" id="110799574"/>
<dbReference type="InterPro" id="IPR025886">
    <property type="entry name" value="PP2-like"/>
</dbReference>
<reference evidence="2" key="1">
    <citation type="journal article" date="2021" name="Nat. Commun.">
        <title>Genomic analyses provide insights into spinach domestication and the genetic basis of agronomic traits.</title>
        <authorList>
            <person name="Cai X."/>
            <person name="Sun X."/>
            <person name="Xu C."/>
            <person name="Sun H."/>
            <person name="Wang X."/>
            <person name="Ge C."/>
            <person name="Zhang Z."/>
            <person name="Wang Q."/>
            <person name="Fei Z."/>
            <person name="Jiao C."/>
            <person name="Wang Q."/>
        </authorList>
    </citation>
    <scope>NUCLEOTIDE SEQUENCE [LARGE SCALE GENOMIC DNA]</scope>
    <source>
        <strain evidence="2">cv. Varoflay</strain>
    </source>
</reference>
<dbReference type="PANTHER" id="PTHR31960:SF3">
    <property type="entry name" value="F-BOX PROTEIN PP2-A13"/>
    <property type="match status" value="1"/>
</dbReference>